<organism evidence="8 9">
    <name type="scientific">Streptomyces huasconensis</name>
    <dbReference type="NCBI Taxonomy" id="1854574"/>
    <lineage>
        <taxon>Bacteria</taxon>
        <taxon>Bacillati</taxon>
        <taxon>Actinomycetota</taxon>
        <taxon>Actinomycetes</taxon>
        <taxon>Kitasatosporales</taxon>
        <taxon>Streptomycetaceae</taxon>
        <taxon>Streptomyces</taxon>
    </lineage>
</organism>
<dbReference type="InterPro" id="IPR009057">
    <property type="entry name" value="Homeodomain-like_sf"/>
</dbReference>
<dbReference type="InterPro" id="IPR004111">
    <property type="entry name" value="Repressor_TetR_C"/>
</dbReference>
<accession>A0ABV3M7J3</accession>
<reference evidence="8 9" key="1">
    <citation type="submission" date="2024-06" db="EMBL/GenBank/DDBJ databases">
        <title>The Natural Products Discovery Center: Release of the First 8490 Sequenced Strains for Exploring Actinobacteria Biosynthetic Diversity.</title>
        <authorList>
            <person name="Kalkreuter E."/>
            <person name="Kautsar S.A."/>
            <person name="Yang D."/>
            <person name="Bader C.D."/>
            <person name="Teijaro C.N."/>
            <person name="Fluegel L."/>
            <person name="Davis C.M."/>
            <person name="Simpson J.R."/>
            <person name="Lauterbach L."/>
            <person name="Steele A.D."/>
            <person name="Gui C."/>
            <person name="Meng S."/>
            <person name="Li G."/>
            <person name="Viehrig K."/>
            <person name="Ye F."/>
            <person name="Su P."/>
            <person name="Kiefer A.F."/>
            <person name="Nichols A."/>
            <person name="Cepeda A.J."/>
            <person name="Yan W."/>
            <person name="Fan B."/>
            <person name="Jiang Y."/>
            <person name="Adhikari A."/>
            <person name="Zheng C.-J."/>
            <person name="Schuster L."/>
            <person name="Cowan T.M."/>
            <person name="Smanski M.J."/>
            <person name="Chevrette M.G."/>
            <person name="De Carvalho L.P.S."/>
            <person name="Shen B."/>
        </authorList>
    </citation>
    <scope>NUCLEOTIDE SEQUENCE [LARGE SCALE GENOMIC DNA]</scope>
    <source>
        <strain evidence="8 9">NPDC047833</strain>
    </source>
</reference>
<evidence type="ECO:0000256" key="2">
    <source>
        <dbReference type="ARBA" id="ARBA00023015"/>
    </source>
</evidence>
<dbReference type="SUPFAM" id="SSF48498">
    <property type="entry name" value="Tetracyclin repressor-like, C-terminal domain"/>
    <property type="match status" value="1"/>
</dbReference>
<dbReference type="InterPro" id="IPR036271">
    <property type="entry name" value="Tet_transcr_reg_TetR-rel_C_sf"/>
</dbReference>
<keyword evidence="3 5" id="KW-0238">DNA-binding</keyword>
<sequence>MAKIDRQAEPADDTDALAPLPWDQHRLSKRAAPKRKPLTLRTIIDGALDVLDREGIEVLSMRKVAAEVGVTVSALYAHVRDKDELLQVMYEHVYSQFRVPEPDPDNWRDQVRSMARDLRDLLQSHRDMARISMGRYPAGPEMIVQLERMLSLFLTAGLPVPIAAKAGDMLSLLVEGVVLEADMWNERGIGGDSGDEVRDYFADLPKDRFPKLTEHGPVMFADSPDARFELFLDVFINGLALYREAPAGPADEAPGAAATETA</sequence>
<gene>
    <name evidence="8" type="ORF">AB0887_37835</name>
</gene>
<feature type="domain" description="HTH tetR-type" evidence="7">
    <location>
        <begin position="37"/>
        <end position="97"/>
    </location>
</feature>
<keyword evidence="2" id="KW-0805">Transcription regulation</keyword>
<evidence type="ECO:0000313" key="9">
    <source>
        <dbReference type="Proteomes" id="UP001553843"/>
    </source>
</evidence>
<dbReference type="SUPFAM" id="SSF46689">
    <property type="entry name" value="Homeodomain-like"/>
    <property type="match status" value="1"/>
</dbReference>
<dbReference type="Pfam" id="PF02909">
    <property type="entry name" value="TetR_C_1"/>
    <property type="match status" value="1"/>
</dbReference>
<dbReference type="InterPro" id="IPR050109">
    <property type="entry name" value="HTH-type_TetR-like_transc_reg"/>
</dbReference>
<evidence type="ECO:0000259" key="7">
    <source>
        <dbReference type="PROSITE" id="PS50977"/>
    </source>
</evidence>
<dbReference type="EMBL" id="JBEYRS010000029">
    <property type="protein sequence ID" value="MEW2367672.1"/>
    <property type="molecule type" value="Genomic_DNA"/>
</dbReference>
<keyword evidence="4" id="KW-0804">Transcription</keyword>
<feature type="region of interest" description="Disordered" evidence="6">
    <location>
        <begin position="1"/>
        <end position="20"/>
    </location>
</feature>
<comment type="caution">
    <text evidence="8">The sequence shown here is derived from an EMBL/GenBank/DDBJ whole genome shotgun (WGS) entry which is preliminary data.</text>
</comment>
<keyword evidence="9" id="KW-1185">Reference proteome</keyword>
<feature type="DNA-binding region" description="H-T-H motif" evidence="5">
    <location>
        <begin position="60"/>
        <end position="79"/>
    </location>
</feature>
<dbReference type="PANTHER" id="PTHR30055">
    <property type="entry name" value="HTH-TYPE TRANSCRIPTIONAL REGULATOR RUTR"/>
    <property type="match status" value="1"/>
</dbReference>
<dbReference type="Proteomes" id="UP001553843">
    <property type="component" value="Unassembled WGS sequence"/>
</dbReference>
<dbReference type="PROSITE" id="PS50977">
    <property type="entry name" value="HTH_TETR_2"/>
    <property type="match status" value="1"/>
</dbReference>
<evidence type="ECO:0000256" key="1">
    <source>
        <dbReference type="ARBA" id="ARBA00022491"/>
    </source>
</evidence>
<dbReference type="RefSeq" id="WP_359773791.1">
    <property type="nucleotide sequence ID" value="NZ_JBEYRR010000001.1"/>
</dbReference>
<dbReference type="PANTHER" id="PTHR30055:SF151">
    <property type="entry name" value="TRANSCRIPTIONAL REGULATORY PROTEIN"/>
    <property type="match status" value="1"/>
</dbReference>
<evidence type="ECO:0000256" key="5">
    <source>
        <dbReference type="PROSITE-ProRule" id="PRU00335"/>
    </source>
</evidence>
<evidence type="ECO:0000256" key="6">
    <source>
        <dbReference type="SAM" id="MobiDB-lite"/>
    </source>
</evidence>
<protein>
    <submittedName>
        <fullName evidence="8">TetR/AcrR family transcriptional regulator</fullName>
    </submittedName>
</protein>
<dbReference type="PRINTS" id="PR00400">
    <property type="entry name" value="TETREPRESSOR"/>
</dbReference>
<name>A0ABV3M7J3_9ACTN</name>
<evidence type="ECO:0000256" key="4">
    <source>
        <dbReference type="ARBA" id="ARBA00023163"/>
    </source>
</evidence>
<proteinExistence type="predicted"/>
<evidence type="ECO:0000313" key="8">
    <source>
        <dbReference type="EMBL" id="MEW2367672.1"/>
    </source>
</evidence>
<dbReference type="Gene3D" id="1.10.357.10">
    <property type="entry name" value="Tetracycline Repressor, domain 2"/>
    <property type="match status" value="1"/>
</dbReference>
<keyword evidence="1" id="KW-0678">Repressor</keyword>
<evidence type="ECO:0000256" key="3">
    <source>
        <dbReference type="ARBA" id="ARBA00023125"/>
    </source>
</evidence>
<dbReference type="InterPro" id="IPR003012">
    <property type="entry name" value="Tet_transcr_reg_TetR"/>
</dbReference>
<dbReference type="InterPro" id="IPR001647">
    <property type="entry name" value="HTH_TetR"/>
</dbReference>
<dbReference type="PRINTS" id="PR00455">
    <property type="entry name" value="HTHTETR"/>
</dbReference>
<dbReference type="Pfam" id="PF00440">
    <property type="entry name" value="TetR_N"/>
    <property type="match status" value="1"/>
</dbReference>